<dbReference type="GO" id="GO:0032259">
    <property type="term" value="P:methylation"/>
    <property type="evidence" value="ECO:0007669"/>
    <property type="project" value="UniProtKB-KW"/>
</dbReference>
<dbReference type="Gene3D" id="3.40.50.10130">
    <property type="match status" value="1"/>
</dbReference>
<dbReference type="AlphaFoldDB" id="A0AAD9IN25"/>
<dbReference type="Proteomes" id="UP001255856">
    <property type="component" value="Unassembled WGS sequence"/>
</dbReference>
<keyword evidence="6 12" id="KW-0808">Transferase</keyword>
<dbReference type="GO" id="GO:0006364">
    <property type="term" value="P:rRNA processing"/>
    <property type="evidence" value="ECO:0007669"/>
    <property type="project" value="UniProtKB-UniRule"/>
</dbReference>
<dbReference type="CDD" id="cd02440">
    <property type="entry name" value="AdoMet_MTases"/>
    <property type="match status" value="1"/>
</dbReference>
<dbReference type="GO" id="GO:0003677">
    <property type="term" value="F:DNA binding"/>
    <property type="evidence" value="ECO:0007669"/>
    <property type="project" value="UniProtKB-KW"/>
</dbReference>
<dbReference type="Pfam" id="PF05148">
    <property type="entry name" value="Methyltransf_8"/>
    <property type="match status" value="1"/>
</dbReference>
<dbReference type="InterPro" id="IPR047260">
    <property type="entry name" value="ERCC1-like_central_dom"/>
</dbReference>
<evidence type="ECO:0000256" key="12">
    <source>
        <dbReference type="RuleBase" id="RU365074"/>
    </source>
</evidence>
<evidence type="ECO:0000256" key="5">
    <source>
        <dbReference type="ARBA" id="ARBA00022603"/>
    </source>
</evidence>
<comment type="function">
    <text evidence="12">Probable methyltransferase required to silence rDNA.</text>
</comment>
<keyword evidence="15" id="KW-1185">Reference proteome</keyword>
<reference evidence="14" key="1">
    <citation type="submission" date="2021-01" db="EMBL/GenBank/DDBJ databases">
        <authorList>
            <person name="Eckstrom K.M.E."/>
        </authorList>
    </citation>
    <scope>NUCLEOTIDE SEQUENCE</scope>
    <source>
        <strain evidence="14">UVCC 0001</strain>
    </source>
</reference>
<evidence type="ECO:0000256" key="2">
    <source>
        <dbReference type="ARBA" id="ARBA00006301"/>
    </source>
</evidence>
<evidence type="ECO:0000313" key="14">
    <source>
        <dbReference type="EMBL" id="KAK2079357.1"/>
    </source>
</evidence>
<evidence type="ECO:0000256" key="6">
    <source>
        <dbReference type="ARBA" id="ARBA00022679"/>
    </source>
</evidence>
<keyword evidence="11 12" id="KW-0539">Nucleus</keyword>
<comment type="similarity">
    <text evidence="3">Belongs to the ERCC1/RAD10/SWI10 family.</text>
</comment>
<comment type="subcellular location">
    <subcellularLocation>
        <location evidence="1 12">Nucleus</location>
        <location evidence="1 12">Nucleolus</location>
    </subcellularLocation>
</comment>
<evidence type="ECO:0000256" key="10">
    <source>
        <dbReference type="ARBA" id="ARBA00023204"/>
    </source>
</evidence>
<dbReference type="InterPro" id="IPR011335">
    <property type="entry name" value="Restrct_endonuc-II-like"/>
</dbReference>
<dbReference type="SUPFAM" id="SSF47781">
    <property type="entry name" value="RuvA domain 2-like"/>
    <property type="match status" value="1"/>
</dbReference>
<proteinExistence type="inferred from homology"/>
<evidence type="ECO:0000256" key="3">
    <source>
        <dbReference type="ARBA" id="ARBA00008283"/>
    </source>
</evidence>
<dbReference type="InterPro" id="IPR007823">
    <property type="entry name" value="RRP8"/>
</dbReference>
<name>A0AAD9IN25_PROWI</name>
<keyword evidence="9" id="KW-0238">DNA-binding</keyword>
<dbReference type="Gene3D" id="3.40.50.150">
    <property type="entry name" value="Vaccinia Virus protein VP39"/>
    <property type="match status" value="1"/>
</dbReference>
<keyword evidence="7 12" id="KW-0949">S-adenosyl-L-methionine</keyword>
<dbReference type="InterPro" id="IPR042036">
    <property type="entry name" value="RRP8_N"/>
</dbReference>
<evidence type="ECO:0000256" key="9">
    <source>
        <dbReference type="ARBA" id="ARBA00023125"/>
    </source>
</evidence>
<gene>
    <name evidence="14" type="ORF">QBZ16_003048</name>
</gene>
<dbReference type="InterPro" id="IPR010994">
    <property type="entry name" value="RuvA_2-like"/>
</dbReference>
<dbReference type="Gene3D" id="1.10.10.2150">
    <property type="entry name" value="Ribosomal RNA-processing protein 8, N-terminal domain"/>
    <property type="match status" value="1"/>
</dbReference>
<organism evidence="14 15">
    <name type="scientific">Prototheca wickerhamii</name>
    <dbReference type="NCBI Taxonomy" id="3111"/>
    <lineage>
        <taxon>Eukaryota</taxon>
        <taxon>Viridiplantae</taxon>
        <taxon>Chlorophyta</taxon>
        <taxon>core chlorophytes</taxon>
        <taxon>Trebouxiophyceae</taxon>
        <taxon>Chlorellales</taxon>
        <taxon>Chlorellaceae</taxon>
        <taxon>Prototheca</taxon>
    </lineage>
</organism>
<dbReference type="NCBIfam" id="TIGR00597">
    <property type="entry name" value="rad10"/>
    <property type="match status" value="1"/>
</dbReference>
<evidence type="ECO:0000256" key="11">
    <source>
        <dbReference type="ARBA" id="ARBA00023242"/>
    </source>
</evidence>
<comment type="caution">
    <text evidence="14">The sequence shown here is derived from an EMBL/GenBank/DDBJ whole genome shotgun (WGS) entry which is preliminary data.</text>
</comment>
<dbReference type="InterPro" id="IPR029063">
    <property type="entry name" value="SAM-dependent_MTases_sf"/>
</dbReference>
<comment type="similarity">
    <text evidence="2 12">Belongs to the methyltransferase superfamily. RRP8 family.</text>
</comment>
<evidence type="ECO:0000256" key="7">
    <source>
        <dbReference type="ARBA" id="ARBA00022691"/>
    </source>
</evidence>
<dbReference type="Pfam" id="PF03834">
    <property type="entry name" value="Rad10"/>
    <property type="match status" value="1"/>
</dbReference>
<dbReference type="Gene3D" id="1.10.150.20">
    <property type="entry name" value="5' to 3' exonuclease, C-terminal subdomain"/>
    <property type="match status" value="1"/>
</dbReference>
<dbReference type="CDD" id="cd22325">
    <property type="entry name" value="ERCC1_C-like"/>
    <property type="match status" value="1"/>
</dbReference>
<feature type="domain" description="ERCC1-like central" evidence="13">
    <location>
        <begin position="16"/>
        <end position="128"/>
    </location>
</feature>
<sequence>MGLSEAQQLALHPHAILVSRRQEGNPILRHIRNVRWQFADITPDYLAGPGTAILFLSLRFHLLKPAYIYGRMKALQRAYKLRILLCYVDTEDAVGPLAEVMRASIGLDCTLICSFSPQECARYLETFKSYENKPADAIQKSIGSDFVSTATAALTTIRGVNKTDVKTLGDRFGSIASLFQATQQELSLCPGKKMSTLEKMRARLTGGRFRWLNEQLYTTQGHTAQKLMQQHPEYFEEYHEGFREQTKGWPLLPVDAAIGWLASCPRTWVVADLGCGDAKIAASAKQRVLSFDLVARAPGVIAANMASLPQDSASVDAAVLCLALMGTDYAAFLREAVRILRPGGALWIAEVKSRFAGPGVMDAFVAAVQALGARLKRRDEKNTHFIMLQFEKTAAGPGGKETGAAWPALGACQYKKR</sequence>
<dbReference type="FunFam" id="1.10.10.2150:FF:000001">
    <property type="entry name" value="Ribosomal RNA-processing protein 8"/>
    <property type="match status" value="1"/>
</dbReference>
<evidence type="ECO:0000313" key="15">
    <source>
        <dbReference type="Proteomes" id="UP001255856"/>
    </source>
</evidence>
<evidence type="ECO:0000259" key="13">
    <source>
        <dbReference type="Pfam" id="PF03834"/>
    </source>
</evidence>
<dbReference type="EMBL" id="JASFZW010000003">
    <property type="protein sequence ID" value="KAK2079357.1"/>
    <property type="molecule type" value="Genomic_DNA"/>
</dbReference>
<dbReference type="GO" id="GO:0006302">
    <property type="term" value="P:double-strand break repair"/>
    <property type="evidence" value="ECO:0007669"/>
    <property type="project" value="UniProtKB-ARBA"/>
</dbReference>
<dbReference type="SUPFAM" id="SSF53335">
    <property type="entry name" value="S-adenosyl-L-methionine-dependent methyltransferases"/>
    <property type="match status" value="1"/>
</dbReference>
<keyword evidence="10" id="KW-0234">DNA repair</keyword>
<dbReference type="GO" id="GO:0005730">
    <property type="term" value="C:nucleolus"/>
    <property type="evidence" value="ECO:0007669"/>
    <property type="project" value="UniProtKB-SubCell"/>
</dbReference>
<dbReference type="GO" id="GO:0008168">
    <property type="term" value="F:methyltransferase activity"/>
    <property type="evidence" value="ECO:0007669"/>
    <property type="project" value="UniProtKB-KW"/>
</dbReference>
<evidence type="ECO:0000256" key="1">
    <source>
        <dbReference type="ARBA" id="ARBA00004604"/>
    </source>
</evidence>
<dbReference type="GO" id="GO:0006310">
    <property type="term" value="P:DNA recombination"/>
    <property type="evidence" value="ECO:0007669"/>
    <property type="project" value="UniProtKB-ARBA"/>
</dbReference>
<keyword evidence="4 12" id="KW-0698">rRNA processing</keyword>
<dbReference type="FunFam" id="3.40.50.10130:FF:000001">
    <property type="entry name" value="DNA excision repair protein ERCC-1"/>
    <property type="match status" value="1"/>
</dbReference>
<keyword evidence="8" id="KW-0227">DNA damage</keyword>
<evidence type="ECO:0000256" key="8">
    <source>
        <dbReference type="ARBA" id="ARBA00022763"/>
    </source>
</evidence>
<protein>
    <recommendedName>
        <fullName evidence="12">Ribosomal RNA-processing protein 8</fullName>
        <ecNumber evidence="12">2.1.1.-</ecNumber>
    </recommendedName>
</protein>
<dbReference type="EC" id="2.1.1.-" evidence="12"/>
<dbReference type="SUPFAM" id="SSF52980">
    <property type="entry name" value="Restriction endonuclease-like"/>
    <property type="match status" value="1"/>
</dbReference>
<evidence type="ECO:0000256" key="4">
    <source>
        <dbReference type="ARBA" id="ARBA00022552"/>
    </source>
</evidence>
<accession>A0AAD9IN25</accession>
<keyword evidence="5 12" id="KW-0489">Methyltransferase</keyword>
<dbReference type="PANTHER" id="PTHR12787:SF0">
    <property type="entry name" value="RIBOSOMAL RNA-PROCESSING PROTEIN 8"/>
    <property type="match status" value="1"/>
</dbReference>
<dbReference type="PANTHER" id="PTHR12787">
    <property type="entry name" value="RIBOSOMAL RNA-PROCESSING PROTEIN 8"/>
    <property type="match status" value="1"/>
</dbReference>